<evidence type="ECO:0000313" key="6">
    <source>
        <dbReference type="EMBL" id="QHT12282.1"/>
    </source>
</evidence>
<dbReference type="Gene3D" id="1.10.720.30">
    <property type="entry name" value="SAP domain"/>
    <property type="match status" value="1"/>
</dbReference>
<organism evidence="6">
    <name type="scientific">viral metagenome</name>
    <dbReference type="NCBI Taxonomy" id="1070528"/>
    <lineage>
        <taxon>unclassified sequences</taxon>
        <taxon>metagenomes</taxon>
        <taxon>organismal metagenomes</taxon>
    </lineage>
</organism>
<dbReference type="SUPFAM" id="SSF52540">
    <property type="entry name" value="P-loop containing nucleoside triphosphate hydrolases"/>
    <property type="match status" value="2"/>
</dbReference>
<dbReference type="InterPro" id="IPR006935">
    <property type="entry name" value="Helicase/UvrB_N"/>
</dbReference>
<dbReference type="GO" id="GO:0004386">
    <property type="term" value="F:helicase activity"/>
    <property type="evidence" value="ECO:0007669"/>
    <property type="project" value="UniProtKB-KW"/>
</dbReference>
<dbReference type="EMBL" id="MN739543">
    <property type="protein sequence ID" value="QHT12282.1"/>
    <property type="molecule type" value="Genomic_DNA"/>
</dbReference>
<dbReference type="GO" id="GO:0003677">
    <property type="term" value="F:DNA binding"/>
    <property type="evidence" value="ECO:0007669"/>
    <property type="project" value="InterPro"/>
</dbReference>
<dbReference type="SMART" id="SM00487">
    <property type="entry name" value="DEXDc"/>
    <property type="match status" value="1"/>
</dbReference>
<dbReference type="Pfam" id="PF04851">
    <property type="entry name" value="ResIII"/>
    <property type="match status" value="1"/>
</dbReference>
<proteinExistence type="predicted"/>
<reference evidence="6" key="1">
    <citation type="journal article" date="2020" name="Nature">
        <title>Giant virus diversity and host interactions through global metagenomics.</title>
        <authorList>
            <person name="Schulz F."/>
            <person name="Roux S."/>
            <person name="Paez-Espino D."/>
            <person name="Jungbluth S."/>
            <person name="Walsh D.A."/>
            <person name="Denef V.J."/>
            <person name="McMahon K.D."/>
            <person name="Konstantinidis K.T."/>
            <person name="Eloe-Fadrosh E.A."/>
            <person name="Kyrpides N.C."/>
            <person name="Woyke T."/>
        </authorList>
    </citation>
    <scope>NUCLEOTIDE SEQUENCE</scope>
    <source>
        <strain evidence="6">GVMAG-M-3300023174-129</strain>
    </source>
</reference>
<evidence type="ECO:0000256" key="1">
    <source>
        <dbReference type="ARBA" id="ARBA00022741"/>
    </source>
</evidence>
<dbReference type="Gene3D" id="3.40.50.300">
    <property type="entry name" value="P-loop containing nucleotide triphosphate hydrolases"/>
    <property type="match status" value="2"/>
</dbReference>
<dbReference type="GO" id="GO:0016787">
    <property type="term" value="F:hydrolase activity"/>
    <property type="evidence" value="ECO:0007669"/>
    <property type="project" value="UniProtKB-KW"/>
</dbReference>
<feature type="domain" description="Helicase ATP-binding" evidence="5">
    <location>
        <begin position="104"/>
        <end position="303"/>
    </location>
</feature>
<evidence type="ECO:0000256" key="2">
    <source>
        <dbReference type="ARBA" id="ARBA00022801"/>
    </source>
</evidence>
<name>A0A6C0D7E6_9ZZZZ</name>
<evidence type="ECO:0000256" key="3">
    <source>
        <dbReference type="ARBA" id="ARBA00022806"/>
    </source>
</evidence>
<sequence>MNNNKVLTHKGYSIRKSFLSEKNLKMIMDSCNVEPKTDDRFKIKGEIGFKIYKESPERYYLPREWAITKFGEPEVNLLSEGSDLSDDHSLFKGTPYDYQKDIINTYLQSKKNGLICVPCGKGKTFMALNIASQIKKKFLIVVDKEFLMNQWKNEISSVMPNLKVGILQADVRQVGSETIPANEPSLSELKKIAKENKIKVSGSKEEIINRLKEANVSYLNPPVTIEYDCTICMIQTLCIQTFPENFFKDYGFTIFDECHHLGAQHFCKALFKIQTNKLLGLSATPVRADGLTKVFEMFLGKPLFWEKVREPDPTVIVKGINITCQDPDYLKIPYDYKRDVIIPRLITYIVECKERNQEIARWICSLAEDVNRKILVLSARIAHLNEIEKLLPKTISTSYYIGGMKEEVRESGAIEAKVLLASYSMASEAMNIKSLNSVILASPRTNVEQSTGRILRTRISERVIQPMIIDIIDPHDPLMNQWRSRKNYYKKCEYSIEIVQQGNNDGIKETSKKSEIEVSEGGCLFTDD</sequence>
<accession>A0A6C0D7E6</accession>
<protein>
    <recommendedName>
        <fullName evidence="5">Helicase ATP-binding domain-containing protein</fullName>
    </recommendedName>
</protein>
<keyword evidence="4" id="KW-0067">ATP-binding</keyword>
<dbReference type="PANTHER" id="PTHR11274">
    <property type="entry name" value="RAD25/XP-B DNA REPAIR HELICASE"/>
    <property type="match status" value="1"/>
</dbReference>
<dbReference type="InterPro" id="IPR014001">
    <property type="entry name" value="Helicase_ATP-bd"/>
</dbReference>
<keyword evidence="2" id="KW-0378">Hydrolase</keyword>
<evidence type="ECO:0000259" key="5">
    <source>
        <dbReference type="PROSITE" id="PS51192"/>
    </source>
</evidence>
<evidence type="ECO:0000256" key="4">
    <source>
        <dbReference type="ARBA" id="ARBA00022840"/>
    </source>
</evidence>
<dbReference type="InterPro" id="IPR036361">
    <property type="entry name" value="SAP_dom_sf"/>
</dbReference>
<dbReference type="CDD" id="cd18785">
    <property type="entry name" value="SF2_C"/>
    <property type="match status" value="1"/>
</dbReference>
<keyword evidence="3" id="KW-0347">Helicase</keyword>
<dbReference type="InterPro" id="IPR050615">
    <property type="entry name" value="ATP-dep_DNA_Helicase"/>
</dbReference>
<dbReference type="PANTHER" id="PTHR11274:SF0">
    <property type="entry name" value="GENERAL TRANSCRIPTION AND DNA REPAIR FACTOR IIH HELICASE SUBUNIT XPB"/>
    <property type="match status" value="1"/>
</dbReference>
<dbReference type="InterPro" id="IPR027417">
    <property type="entry name" value="P-loop_NTPase"/>
</dbReference>
<dbReference type="GO" id="GO:0005524">
    <property type="term" value="F:ATP binding"/>
    <property type="evidence" value="ECO:0007669"/>
    <property type="project" value="UniProtKB-KW"/>
</dbReference>
<dbReference type="AlphaFoldDB" id="A0A6C0D7E6"/>
<keyword evidence="1" id="KW-0547">Nucleotide-binding</keyword>
<dbReference type="PROSITE" id="PS51192">
    <property type="entry name" value="HELICASE_ATP_BIND_1"/>
    <property type="match status" value="1"/>
</dbReference>